<feature type="region of interest" description="Disordered" evidence="1">
    <location>
        <begin position="469"/>
        <end position="520"/>
    </location>
</feature>
<gene>
    <name evidence="2" type="ORF">AJ79_08703</name>
</gene>
<dbReference type="AlphaFoldDB" id="A0A2B7WR71"/>
<accession>A0A2B7WR71</accession>
<evidence type="ECO:0000256" key="1">
    <source>
        <dbReference type="SAM" id="MobiDB-lite"/>
    </source>
</evidence>
<dbReference type="SUPFAM" id="SSF52047">
    <property type="entry name" value="RNI-like"/>
    <property type="match status" value="1"/>
</dbReference>
<proteinExistence type="predicted"/>
<organism evidence="2 3">
    <name type="scientific">Helicocarpus griseus UAMH5409</name>
    <dbReference type="NCBI Taxonomy" id="1447875"/>
    <lineage>
        <taxon>Eukaryota</taxon>
        <taxon>Fungi</taxon>
        <taxon>Dikarya</taxon>
        <taxon>Ascomycota</taxon>
        <taxon>Pezizomycotina</taxon>
        <taxon>Eurotiomycetes</taxon>
        <taxon>Eurotiomycetidae</taxon>
        <taxon>Onygenales</taxon>
        <taxon>Ajellomycetaceae</taxon>
        <taxon>Helicocarpus</taxon>
    </lineage>
</organism>
<evidence type="ECO:0000313" key="2">
    <source>
        <dbReference type="EMBL" id="PGG99069.1"/>
    </source>
</evidence>
<dbReference type="InterPro" id="IPR032675">
    <property type="entry name" value="LRR_dom_sf"/>
</dbReference>
<feature type="region of interest" description="Disordered" evidence="1">
    <location>
        <begin position="337"/>
        <end position="365"/>
    </location>
</feature>
<comment type="caution">
    <text evidence="2">The sequence shown here is derived from an EMBL/GenBank/DDBJ whole genome shotgun (WGS) entry which is preliminary data.</text>
</comment>
<keyword evidence="3" id="KW-1185">Reference proteome</keyword>
<sequence length="595" mass="66475">MVKLNYTGRKVQGVKAGQAVSKDLKKRIPPGSGARAAARDPHVEIDLTGKELTDEGFAAFVDDLIKCIQYRDEEHPNGTVQLTELVLKGNALTVASMEKLGQVVALSIGSLAQLDISNNDISVASRSQRNDWQSFLECFQRCYLLKKVDFGSNPLGGAGFDVLSRVYAQSDLDFVEPLLQNTAVSADVDTVNTAFKTIDLDGEKENKKPVVYHTTGPQGMYARCLWKASESSCVIDALKVEGQDIEPMNNPTYASTRGLRSVPYLVFSDCCTTNACAFHLWTIILSHRQPEMLLQFLPPSKSVAPSELASAVNGIVDTPNEKLSALGKRLLDLGKESRIQNSNTDAEETQSQDQDKFDEDWEESQITKQRELRRKHNIEMERVKNRLLLDVLKTDGVGSSDIWDVAFRMMRVARALLLDDSTRPKVPTIDESNHKESYPAIEYPYATPFLPQSEGFMENFPTIQEALGTHGREHSREDSAPWGRQPLQSYSGNTAHRRTSNGRKESITSPRKQAAKTASKDDLGRFGLPMDIWRRIIADAMGASKILTVEQQMQVLRYASDWQAIKQELRIRGGTEYEQIWKILSSMGCLSYAHH</sequence>
<evidence type="ECO:0000313" key="3">
    <source>
        <dbReference type="Proteomes" id="UP000223968"/>
    </source>
</evidence>
<dbReference type="Gene3D" id="3.80.10.10">
    <property type="entry name" value="Ribonuclease Inhibitor"/>
    <property type="match status" value="1"/>
</dbReference>
<evidence type="ECO:0008006" key="4">
    <source>
        <dbReference type="Google" id="ProtNLM"/>
    </source>
</evidence>
<protein>
    <recommendedName>
        <fullName evidence="4">Leucine rich repeat protein</fullName>
    </recommendedName>
</protein>
<dbReference type="Proteomes" id="UP000223968">
    <property type="component" value="Unassembled WGS sequence"/>
</dbReference>
<dbReference type="EMBL" id="PDNB01000214">
    <property type="protein sequence ID" value="PGG99069.1"/>
    <property type="molecule type" value="Genomic_DNA"/>
</dbReference>
<dbReference type="OrthoDB" id="9876299at2759"/>
<feature type="compositionally biased region" description="Acidic residues" evidence="1">
    <location>
        <begin position="345"/>
        <end position="363"/>
    </location>
</feature>
<name>A0A2B7WR71_9EURO</name>
<reference evidence="2 3" key="1">
    <citation type="submission" date="2017-10" db="EMBL/GenBank/DDBJ databases">
        <title>Comparative genomics in systemic dimorphic fungi from Ajellomycetaceae.</title>
        <authorList>
            <person name="Munoz J.F."/>
            <person name="Mcewen J.G."/>
            <person name="Clay O.K."/>
            <person name="Cuomo C.A."/>
        </authorList>
    </citation>
    <scope>NUCLEOTIDE SEQUENCE [LARGE SCALE GENOMIC DNA]</scope>
    <source>
        <strain evidence="2 3">UAMH5409</strain>
    </source>
</reference>
<feature type="compositionally biased region" description="Basic and acidic residues" evidence="1">
    <location>
        <begin position="470"/>
        <end position="479"/>
    </location>
</feature>